<proteinExistence type="predicted"/>
<keyword evidence="3" id="KW-1185">Reference proteome</keyword>
<reference evidence="2 3" key="1">
    <citation type="submission" date="2018-03" db="EMBL/GenBank/DDBJ databases">
        <title>Genomic Encyclopedia of Archaeal and Bacterial Type Strains, Phase II (KMG-II): from individual species to whole genera.</title>
        <authorList>
            <person name="Goeker M."/>
        </authorList>
    </citation>
    <scope>NUCLEOTIDE SEQUENCE [LARGE SCALE GENOMIC DNA]</scope>
    <source>
        <strain evidence="2 3">DSM 29328</strain>
    </source>
</reference>
<protein>
    <submittedName>
        <fullName evidence="2">Uncharacterized protein</fullName>
    </submittedName>
</protein>
<keyword evidence="1" id="KW-1133">Transmembrane helix</keyword>
<comment type="caution">
    <text evidence="2">The sequence shown here is derived from an EMBL/GenBank/DDBJ whole genome shotgun (WGS) entry which is preliminary data.</text>
</comment>
<feature type="transmembrane region" description="Helical" evidence="1">
    <location>
        <begin position="97"/>
        <end position="116"/>
    </location>
</feature>
<name>A0A2T0REV5_9RHOB</name>
<evidence type="ECO:0000313" key="3">
    <source>
        <dbReference type="Proteomes" id="UP000239480"/>
    </source>
</evidence>
<dbReference type="EMBL" id="PVTD01000019">
    <property type="protein sequence ID" value="PRY19687.1"/>
    <property type="molecule type" value="Genomic_DNA"/>
</dbReference>
<organism evidence="2 3">
    <name type="scientific">Aliiruegeria haliotis</name>
    <dbReference type="NCBI Taxonomy" id="1280846"/>
    <lineage>
        <taxon>Bacteria</taxon>
        <taxon>Pseudomonadati</taxon>
        <taxon>Pseudomonadota</taxon>
        <taxon>Alphaproteobacteria</taxon>
        <taxon>Rhodobacterales</taxon>
        <taxon>Roseobacteraceae</taxon>
        <taxon>Aliiruegeria</taxon>
    </lineage>
</organism>
<accession>A0A2T0REV5</accession>
<dbReference type="Proteomes" id="UP000239480">
    <property type="component" value="Unassembled WGS sequence"/>
</dbReference>
<dbReference type="RefSeq" id="WP_106208331.1">
    <property type="nucleotide sequence ID" value="NZ_PVTD01000019.1"/>
</dbReference>
<dbReference type="OrthoDB" id="5519326at2"/>
<gene>
    <name evidence="2" type="ORF">CLV78_11919</name>
</gene>
<evidence type="ECO:0000313" key="2">
    <source>
        <dbReference type="EMBL" id="PRY19687.1"/>
    </source>
</evidence>
<sequence length="136" mass="14841">MALEDAAARAIENLAERPDGPLAFRLAVQPAMAALMAVRDGLRDARGGRPPFGLQLAGSAEDRRQAWREAFRAPARVVIFALLLDVAYQLWFLRALYPGEALLIAIAIGFLPYLLVRGPVARIARHWVGKTGDAPK</sequence>
<keyword evidence="1" id="KW-0812">Transmembrane</keyword>
<dbReference type="AlphaFoldDB" id="A0A2T0REV5"/>
<evidence type="ECO:0000256" key="1">
    <source>
        <dbReference type="SAM" id="Phobius"/>
    </source>
</evidence>
<feature type="transmembrane region" description="Helical" evidence="1">
    <location>
        <begin position="73"/>
        <end position="91"/>
    </location>
</feature>
<keyword evidence="1" id="KW-0472">Membrane</keyword>